<dbReference type="OrthoDB" id="3941231at2759"/>
<evidence type="ECO:0000256" key="1">
    <source>
        <dbReference type="SAM" id="MobiDB-lite"/>
    </source>
</evidence>
<accession>A0A6A6P1X7</accession>
<feature type="region of interest" description="Disordered" evidence="1">
    <location>
        <begin position="1"/>
        <end position="60"/>
    </location>
</feature>
<dbReference type="Proteomes" id="UP000799766">
    <property type="component" value="Unassembled WGS sequence"/>
</dbReference>
<dbReference type="EMBL" id="MU001679">
    <property type="protein sequence ID" value="KAF2457777.1"/>
    <property type="molecule type" value="Genomic_DNA"/>
</dbReference>
<evidence type="ECO:0000313" key="3">
    <source>
        <dbReference type="Proteomes" id="UP000799766"/>
    </source>
</evidence>
<keyword evidence="3" id="KW-1185">Reference proteome</keyword>
<dbReference type="AlphaFoldDB" id="A0A6A6P1X7"/>
<gene>
    <name evidence="2" type="ORF">BDY21DRAFT_342743</name>
</gene>
<sequence>MSNPSSSLPTPRRGHGRMSSADERRRVAVPRRSTKGPLDSDVDEYAPPPARRPRSAQAAR</sequence>
<reference evidence="2" key="1">
    <citation type="journal article" date="2020" name="Stud. Mycol.">
        <title>101 Dothideomycetes genomes: a test case for predicting lifestyles and emergence of pathogens.</title>
        <authorList>
            <person name="Haridas S."/>
            <person name="Albert R."/>
            <person name="Binder M."/>
            <person name="Bloem J."/>
            <person name="Labutti K."/>
            <person name="Salamov A."/>
            <person name="Andreopoulos B."/>
            <person name="Baker S."/>
            <person name="Barry K."/>
            <person name="Bills G."/>
            <person name="Bluhm B."/>
            <person name="Cannon C."/>
            <person name="Castanera R."/>
            <person name="Culley D."/>
            <person name="Daum C."/>
            <person name="Ezra D."/>
            <person name="Gonzalez J."/>
            <person name="Henrissat B."/>
            <person name="Kuo A."/>
            <person name="Liang C."/>
            <person name="Lipzen A."/>
            <person name="Lutzoni F."/>
            <person name="Magnuson J."/>
            <person name="Mondo S."/>
            <person name="Nolan M."/>
            <person name="Ohm R."/>
            <person name="Pangilinan J."/>
            <person name="Park H.-J."/>
            <person name="Ramirez L."/>
            <person name="Alfaro M."/>
            <person name="Sun H."/>
            <person name="Tritt A."/>
            <person name="Yoshinaga Y."/>
            <person name="Zwiers L.-H."/>
            <person name="Turgeon B."/>
            <person name="Goodwin S."/>
            <person name="Spatafora J."/>
            <person name="Crous P."/>
            <person name="Grigoriev I."/>
        </authorList>
    </citation>
    <scope>NUCLEOTIDE SEQUENCE</scope>
    <source>
        <strain evidence="2">ATCC 16933</strain>
    </source>
</reference>
<evidence type="ECO:0000313" key="2">
    <source>
        <dbReference type="EMBL" id="KAF2457777.1"/>
    </source>
</evidence>
<proteinExistence type="predicted"/>
<organism evidence="2 3">
    <name type="scientific">Lineolata rhizophorae</name>
    <dbReference type="NCBI Taxonomy" id="578093"/>
    <lineage>
        <taxon>Eukaryota</taxon>
        <taxon>Fungi</taxon>
        <taxon>Dikarya</taxon>
        <taxon>Ascomycota</taxon>
        <taxon>Pezizomycotina</taxon>
        <taxon>Dothideomycetes</taxon>
        <taxon>Dothideomycetes incertae sedis</taxon>
        <taxon>Lineolatales</taxon>
        <taxon>Lineolataceae</taxon>
        <taxon>Lineolata</taxon>
    </lineage>
</organism>
<name>A0A6A6P1X7_9PEZI</name>
<protein>
    <submittedName>
        <fullName evidence="2">Uncharacterized protein</fullName>
    </submittedName>
</protein>